<organism evidence="1">
    <name type="scientific">Pararge aegeria</name>
    <name type="common">speckled wood butterfly</name>
    <dbReference type="NCBI Taxonomy" id="116150"/>
    <lineage>
        <taxon>Eukaryota</taxon>
        <taxon>Metazoa</taxon>
        <taxon>Ecdysozoa</taxon>
        <taxon>Arthropoda</taxon>
        <taxon>Hexapoda</taxon>
        <taxon>Insecta</taxon>
        <taxon>Pterygota</taxon>
        <taxon>Neoptera</taxon>
        <taxon>Endopterygota</taxon>
        <taxon>Lepidoptera</taxon>
        <taxon>Glossata</taxon>
        <taxon>Ditrysia</taxon>
        <taxon>Papilionoidea</taxon>
        <taxon>Nymphalidae</taxon>
        <taxon>Satyrinae</taxon>
        <taxon>Satyrini</taxon>
        <taxon>Parargina</taxon>
        <taxon>Pararge</taxon>
    </lineage>
</organism>
<proteinExistence type="predicted"/>
<accession>S4NWS6</accession>
<protein>
    <submittedName>
        <fullName evidence="1">Uncharacterized protein</fullName>
    </submittedName>
</protein>
<reference evidence="1" key="1">
    <citation type="journal article" date="2013" name="BMC Genomics">
        <title>Unscrambling butterfly oogenesis.</title>
        <authorList>
            <person name="Carter J.M."/>
            <person name="Baker S.C."/>
            <person name="Pink R."/>
            <person name="Carter D.R."/>
            <person name="Collins A."/>
            <person name="Tomlin J."/>
            <person name="Gibbs M."/>
            <person name="Breuker C.J."/>
        </authorList>
    </citation>
    <scope>NUCLEOTIDE SEQUENCE</scope>
    <source>
        <tissue evidence="1">Ovary</tissue>
    </source>
</reference>
<reference evidence="1" key="2">
    <citation type="submission" date="2013-05" db="EMBL/GenBank/DDBJ databases">
        <authorList>
            <person name="Carter J.-M."/>
            <person name="Baker S.C."/>
            <person name="Pink R."/>
            <person name="Carter D.R.F."/>
            <person name="Collins A."/>
            <person name="Tomlin J."/>
            <person name="Gibbs M."/>
            <person name="Breuker C.J."/>
        </authorList>
    </citation>
    <scope>NUCLEOTIDE SEQUENCE</scope>
    <source>
        <tissue evidence="1">Ovary</tissue>
    </source>
</reference>
<name>S4NWS6_9NEOP</name>
<sequence>MQTNQREPNGGCLFTTHICILAYILYSHSNRVIAAQNLLIFLLKSANKVIISWSVDFTTPELDFSLISIKAPSPVTFVFKSIPSFDSSSYSLLSLSCNSLGKSLNLFNLCRIFPSLKDSLSSTSISFSDDSSSSYISLFLLLTLLRFL</sequence>
<feature type="non-terminal residue" evidence="1">
    <location>
        <position position="148"/>
    </location>
</feature>
<dbReference type="EMBL" id="GAIX01014490">
    <property type="protein sequence ID" value="JAA78070.1"/>
    <property type="molecule type" value="Transcribed_RNA"/>
</dbReference>
<dbReference type="AlphaFoldDB" id="S4NWS6"/>
<evidence type="ECO:0000313" key="1">
    <source>
        <dbReference type="EMBL" id="JAA78070.1"/>
    </source>
</evidence>